<evidence type="ECO:0000259" key="2">
    <source>
        <dbReference type="Pfam" id="PF14530"/>
    </source>
</evidence>
<dbReference type="AlphaFoldDB" id="A0A4V2YLT3"/>
<comment type="caution">
    <text evidence="3">The sequence shown here is derived from an EMBL/GenBank/DDBJ whole genome shotgun (WGS) entry which is preliminary data.</text>
</comment>
<dbReference type="Gene3D" id="1.20.1260.10">
    <property type="match status" value="1"/>
</dbReference>
<evidence type="ECO:0000256" key="1">
    <source>
        <dbReference type="SAM" id="MobiDB-lite"/>
    </source>
</evidence>
<feature type="region of interest" description="Disordered" evidence="1">
    <location>
        <begin position="131"/>
        <end position="169"/>
    </location>
</feature>
<dbReference type="InterPro" id="IPR012347">
    <property type="entry name" value="Ferritin-like"/>
</dbReference>
<organism evidence="3 4">
    <name type="scientific">Nonomuraea terrae</name>
    <dbReference type="NCBI Taxonomy" id="2530383"/>
    <lineage>
        <taxon>Bacteria</taxon>
        <taxon>Bacillati</taxon>
        <taxon>Actinomycetota</taxon>
        <taxon>Actinomycetes</taxon>
        <taxon>Streptosporangiales</taxon>
        <taxon>Streptosporangiaceae</taxon>
        <taxon>Nonomuraea</taxon>
    </lineage>
</organism>
<feature type="domain" description="DUF4439" evidence="2">
    <location>
        <begin position="10"/>
        <end position="139"/>
    </location>
</feature>
<dbReference type="CDD" id="cd00657">
    <property type="entry name" value="Ferritin_like"/>
    <property type="match status" value="1"/>
</dbReference>
<dbReference type="InterPro" id="IPR029447">
    <property type="entry name" value="DUF4439"/>
</dbReference>
<evidence type="ECO:0000313" key="3">
    <source>
        <dbReference type="EMBL" id="TDD47327.1"/>
    </source>
</evidence>
<sequence length="169" mass="17692">MTAADDAEKLRKALAAEHAVLFAYGLLGARTSGSLRERVEDAFDVHRARRDQLRSYLVARGGKPAEAEASYTLPFFPSNATLATNLAVHLENGVTAAYLELASAQDPSLRRYAAKAMQDAVTRAYAFRPAQPPAFPGMPGSTRTPAPSAAPTATPSAAPSSGAGSGMTE</sequence>
<accession>A0A4V2YLT3</accession>
<dbReference type="InterPro" id="IPR009078">
    <property type="entry name" value="Ferritin-like_SF"/>
</dbReference>
<keyword evidence="4" id="KW-1185">Reference proteome</keyword>
<reference evidence="3 4" key="1">
    <citation type="submission" date="2019-03" db="EMBL/GenBank/DDBJ databases">
        <title>Draft genome sequences of novel Actinobacteria.</title>
        <authorList>
            <person name="Sahin N."/>
            <person name="Ay H."/>
            <person name="Saygin H."/>
        </authorList>
    </citation>
    <scope>NUCLEOTIDE SEQUENCE [LARGE SCALE GENOMIC DNA]</scope>
    <source>
        <strain evidence="3 4">CH32</strain>
    </source>
</reference>
<protein>
    <submittedName>
        <fullName evidence="3">DUF4439 domain-containing protein</fullName>
    </submittedName>
</protein>
<evidence type="ECO:0000313" key="4">
    <source>
        <dbReference type="Proteomes" id="UP000295302"/>
    </source>
</evidence>
<dbReference type="Pfam" id="PF14530">
    <property type="entry name" value="DUF4439"/>
    <property type="match status" value="1"/>
</dbReference>
<dbReference type="Proteomes" id="UP000295302">
    <property type="component" value="Unassembled WGS sequence"/>
</dbReference>
<gene>
    <name evidence="3" type="ORF">E1286_18110</name>
</gene>
<feature type="compositionally biased region" description="Low complexity" evidence="1">
    <location>
        <begin position="139"/>
        <end position="162"/>
    </location>
</feature>
<dbReference type="SUPFAM" id="SSF47240">
    <property type="entry name" value="Ferritin-like"/>
    <property type="match status" value="1"/>
</dbReference>
<proteinExistence type="predicted"/>
<dbReference type="EMBL" id="SMKQ01000048">
    <property type="protein sequence ID" value="TDD47327.1"/>
    <property type="molecule type" value="Genomic_DNA"/>
</dbReference>
<name>A0A4V2YLT3_9ACTN</name>
<dbReference type="OrthoDB" id="3855078at2"/>